<feature type="transmembrane region" description="Helical" evidence="10">
    <location>
        <begin position="78"/>
        <end position="97"/>
    </location>
</feature>
<keyword evidence="7 10" id="KW-1133">Transmembrane helix</keyword>
<dbReference type="PANTHER" id="PTHR24223:SF443">
    <property type="entry name" value="MULTIDRUG-RESISTANCE LIKE PROTEIN 1, ISOFORM I"/>
    <property type="match status" value="1"/>
</dbReference>
<dbReference type="EMBL" id="CAXLJM020000146">
    <property type="protein sequence ID" value="CAL8141281.1"/>
    <property type="molecule type" value="Genomic_DNA"/>
</dbReference>
<dbReference type="Pfam" id="PF00664">
    <property type="entry name" value="ABC_membrane"/>
    <property type="match status" value="2"/>
</dbReference>
<organism evidence="13 14">
    <name type="scientific">Orchesella dallaii</name>
    <dbReference type="NCBI Taxonomy" id="48710"/>
    <lineage>
        <taxon>Eukaryota</taxon>
        <taxon>Metazoa</taxon>
        <taxon>Ecdysozoa</taxon>
        <taxon>Arthropoda</taxon>
        <taxon>Hexapoda</taxon>
        <taxon>Collembola</taxon>
        <taxon>Entomobryomorpha</taxon>
        <taxon>Entomobryoidea</taxon>
        <taxon>Orchesellidae</taxon>
        <taxon>Orchesellinae</taxon>
        <taxon>Orchesella</taxon>
    </lineage>
</organism>
<dbReference type="InterPro" id="IPR003439">
    <property type="entry name" value="ABC_transporter-like_ATP-bd"/>
</dbReference>
<evidence type="ECO:0000256" key="8">
    <source>
        <dbReference type="ARBA" id="ARBA00023136"/>
    </source>
</evidence>
<feature type="domain" description="ABC transporter" evidence="11">
    <location>
        <begin position="499"/>
        <end position="721"/>
    </location>
</feature>
<keyword evidence="3 10" id="KW-0812">Transmembrane</keyword>
<dbReference type="Gene3D" id="3.40.50.300">
    <property type="entry name" value="P-loop containing nucleotide triphosphate hydrolases"/>
    <property type="match status" value="2"/>
</dbReference>
<proteinExistence type="predicted"/>
<dbReference type="Proteomes" id="UP001642540">
    <property type="component" value="Unassembled WGS sequence"/>
</dbReference>
<dbReference type="InterPro" id="IPR050173">
    <property type="entry name" value="ABC_transporter_C-like"/>
</dbReference>
<evidence type="ECO:0000256" key="3">
    <source>
        <dbReference type="ARBA" id="ARBA00022692"/>
    </source>
</evidence>
<dbReference type="PROSITE" id="PS50893">
    <property type="entry name" value="ABC_TRANSPORTER_2"/>
    <property type="match status" value="2"/>
</dbReference>
<evidence type="ECO:0000313" key="14">
    <source>
        <dbReference type="Proteomes" id="UP001642540"/>
    </source>
</evidence>
<dbReference type="Gene3D" id="1.20.1560.10">
    <property type="entry name" value="ABC transporter type 1, transmembrane domain"/>
    <property type="match status" value="2"/>
</dbReference>
<dbReference type="SUPFAM" id="SSF52540">
    <property type="entry name" value="P-loop containing nucleoside triphosphate hydrolases"/>
    <property type="match status" value="2"/>
</dbReference>
<dbReference type="InterPro" id="IPR027417">
    <property type="entry name" value="P-loop_NTPase"/>
</dbReference>
<keyword evidence="4" id="KW-0677">Repeat</keyword>
<evidence type="ECO:0000256" key="1">
    <source>
        <dbReference type="ARBA" id="ARBA00004128"/>
    </source>
</evidence>
<reference evidence="13 14" key="1">
    <citation type="submission" date="2024-08" db="EMBL/GenBank/DDBJ databases">
        <authorList>
            <person name="Cucini C."/>
            <person name="Frati F."/>
        </authorList>
    </citation>
    <scope>NUCLEOTIDE SEQUENCE [LARGE SCALE GENOMIC DNA]</scope>
</reference>
<feature type="transmembrane region" description="Helical" evidence="10">
    <location>
        <begin position="294"/>
        <end position="316"/>
    </location>
</feature>
<dbReference type="SMART" id="SM00382">
    <property type="entry name" value="AAA"/>
    <property type="match status" value="2"/>
</dbReference>
<dbReference type="InterPro" id="IPR011527">
    <property type="entry name" value="ABC1_TM_dom"/>
</dbReference>
<evidence type="ECO:0000256" key="10">
    <source>
        <dbReference type="SAM" id="Phobius"/>
    </source>
</evidence>
<keyword evidence="6" id="KW-0067">ATP-binding</keyword>
<protein>
    <recommendedName>
        <fullName evidence="15">Multidrug resistance-associated protein 1</fullName>
    </recommendedName>
</protein>
<comment type="subcellular location">
    <subcellularLocation>
        <location evidence="1">Vacuole membrane</location>
        <topology evidence="1">Multi-pass membrane protein</topology>
    </subcellularLocation>
</comment>
<evidence type="ECO:0000256" key="5">
    <source>
        <dbReference type="ARBA" id="ARBA00022741"/>
    </source>
</evidence>
<dbReference type="PANTHER" id="PTHR24223">
    <property type="entry name" value="ATP-BINDING CASSETTE SUB-FAMILY C"/>
    <property type="match status" value="1"/>
</dbReference>
<dbReference type="SUPFAM" id="SSF90123">
    <property type="entry name" value="ABC transporter transmembrane region"/>
    <property type="match status" value="2"/>
</dbReference>
<feature type="transmembrane region" description="Helical" evidence="10">
    <location>
        <begin position="904"/>
        <end position="935"/>
    </location>
</feature>
<dbReference type="CDD" id="cd18595">
    <property type="entry name" value="ABC_6TM_MRP1_2_3_6_D1_like"/>
    <property type="match status" value="1"/>
</dbReference>
<dbReference type="PROSITE" id="PS50929">
    <property type="entry name" value="ABC_TM1F"/>
    <property type="match status" value="2"/>
</dbReference>
<feature type="transmembrane region" description="Helical" evidence="10">
    <location>
        <begin position="1005"/>
        <end position="1027"/>
    </location>
</feature>
<name>A0ABP1S1D2_9HEXA</name>
<evidence type="ECO:0000259" key="11">
    <source>
        <dbReference type="PROSITE" id="PS50893"/>
    </source>
</evidence>
<dbReference type="Pfam" id="PF00005">
    <property type="entry name" value="ABC_tran"/>
    <property type="match status" value="2"/>
</dbReference>
<feature type="domain" description="ABC transporter" evidence="11">
    <location>
        <begin position="1080"/>
        <end position="1333"/>
    </location>
</feature>
<accession>A0ABP1S1D2</accession>
<dbReference type="CDD" id="cd18603">
    <property type="entry name" value="ABC_6TM_MRP1_2_3_6_D2_like"/>
    <property type="match status" value="1"/>
</dbReference>
<sequence length="1338" mass="150002">MEQYCGSKFWDTNKTWDTNDPDFTSCFENTVLVWTACGFLWFTAIFENCFHAGQLLGTAVLDTPTWQPGWTKLSVCKLLNITALISLEIAVFCLNWLGHTNNGANANIFSIPEVLWATPIILIATHLLSAALIALHKSKCVHTSGVQLIHWSLLFLVHVVIIRTKLKAFTDEELPNLILMGISTIIMVVQSICFCWSDIPGSKLKDAKTKYMDGAQRPECPMARSSCLSYILFSWSTPFVRKGFKAPLKKEELWDLQPSFKAGPVMKVFDKMYDTTTGEIVNLMSVDVEKIRELVYMADSIWTTPILLTVGVYLLWLELGIAIFAGLAVLVAVIPINWILTGLSATYQRNQMKKKDDRIKIINEVLSGIQIIKLYAWENSFKAQVQEIRAEEIKLLRKRAFLQCFIALVFNAVPFLVSLAGFLTYVYMSDQNVLDPKKAFTSMTLFNLLTDPISDFPSFLSLAVDAAISFKRINKFLNAEEIDPHATKFEEKREGLPAVEIRNGNFSWEDDVPCLIDVDLSIKSETLTTVVGSVASGKSSLLSAMLGDMKYSGECIVRGSVAYVPQIAWILNGTLRENICFGLNYDKARYDKVIHACSLTPDIEMLPAGDMTEIGEKGINLSGGQKQRVSLARAAYSGADVYLLDDCLSAVDAHVGKSIFDQLIGPDGLLANKTRILCTHAHNFLSQVNYIVVMAEGRILETGSYEDLLNGKLNFSTLMSKDAQSKRGSEGESILQESKFESRLEDEKEQTGGKLIVEEHLETGNVKLDVFKIYIRAMGIFLSLAMILFFAVSEGMEVGRNVALTKWTDNGGGSHSSLHTYVFQYTTLGIAQSFTYLIGYLVLAVASMSAATKLHNTMLSRILRAPMAFYNITLLGRIVNRFSSDVESVDKQLPSYVGDWLCHVFRLVGILLVISYANIYFVPFIFPIFVIYYVLQRYYIACMQQLQRIMSSLKSPIYAQFSETLNGTSTIRAYRSQERFARLLAEKIDDYNRALFPHLIVRRWLSVRLGFVGSAMIFIPALFTVLWRNSTSSSLVGLSITYALQFTDVLSWLIKITSYLQYNFVSVERISEYSSIEQEAELENLCKTIGPSWPEKGAIVFNSYETRYRSGLAPVLRHFSCKIFPGEKIGICGRTGAGKSSLTLALFRIIEASRGEIFIDDVDISSLGLHDVRKRLTVIPQDPVLFSRSLRLNLDPFEEYKDDQLWQALELAHLKAYVEQLPDGLSHQISEGGENLSVGQRQLVCLARAILRKSSILILDEATASIDMKTDELIQETIRSTFKECTILNVAHRLHTVLDSSRILVLDRGEIIEFDTPTALLANPKSHFYGMAKDAGIV</sequence>
<evidence type="ECO:0000259" key="12">
    <source>
        <dbReference type="PROSITE" id="PS50929"/>
    </source>
</evidence>
<dbReference type="PROSITE" id="PS00211">
    <property type="entry name" value="ABC_TRANSPORTER_1"/>
    <property type="match status" value="2"/>
</dbReference>
<dbReference type="InterPro" id="IPR017871">
    <property type="entry name" value="ABC_transporter-like_CS"/>
</dbReference>
<feature type="transmembrane region" description="Helical" evidence="10">
    <location>
        <begin position="404"/>
        <end position="428"/>
    </location>
</feature>
<feature type="transmembrane region" description="Helical" evidence="10">
    <location>
        <begin position="117"/>
        <end position="136"/>
    </location>
</feature>
<keyword evidence="14" id="KW-1185">Reference proteome</keyword>
<evidence type="ECO:0000256" key="4">
    <source>
        <dbReference type="ARBA" id="ARBA00022737"/>
    </source>
</evidence>
<feature type="transmembrane region" description="Helical" evidence="10">
    <location>
        <begin position="178"/>
        <end position="199"/>
    </location>
</feature>
<evidence type="ECO:0008006" key="15">
    <source>
        <dbReference type="Google" id="ProtNLM"/>
    </source>
</evidence>
<dbReference type="CDD" id="cd03244">
    <property type="entry name" value="ABCC_MRP_domain2"/>
    <property type="match status" value="1"/>
</dbReference>
<feature type="transmembrane region" description="Helical" evidence="10">
    <location>
        <begin position="773"/>
        <end position="792"/>
    </location>
</feature>
<evidence type="ECO:0000313" key="13">
    <source>
        <dbReference type="EMBL" id="CAL8141281.1"/>
    </source>
</evidence>
<feature type="domain" description="ABC transmembrane type-1" evidence="12">
    <location>
        <begin position="274"/>
        <end position="465"/>
    </location>
</feature>
<evidence type="ECO:0000256" key="2">
    <source>
        <dbReference type="ARBA" id="ARBA00022448"/>
    </source>
</evidence>
<keyword evidence="8 10" id="KW-0472">Membrane</keyword>
<keyword evidence="5" id="KW-0547">Nucleotide-binding</keyword>
<dbReference type="CDD" id="cd03250">
    <property type="entry name" value="ABCC_MRP_domain1"/>
    <property type="match status" value="1"/>
</dbReference>
<evidence type="ECO:0000256" key="9">
    <source>
        <dbReference type="SAM" id="MobiDB-lite"/>
    </source>
</evidence>
<feature type="transmembrane region" description="Helical" evidence="10">
    <location>
        <begin position="322"/>
        <end position="345"/>
    </location>
</feature>
<feature type="domain" description="ABC transmembrane type-1" evidence="12">
    <location>
        <begin position="784"/>
        <end position="1061"/>
    </location>
</feature>
<feature type="region of interest" description="Disordered" evidence="9">
    <location>
        <begin position="724"/>
        <end position="746"/>
    </location>
</feature>
<comment type="caution">
    <text evidence="13">The sequence shown here is derived from an EMBL/GenBank/DDBJ whole genome shotgun (WGS) entry which is preliminary data.</text>
</comment>
<keyword evidence="2" id="KW-0813">Transport</keyword>
<gene>
    <name evidence="13" type="ORF">ODALV1_LOCUS28648</name>
</gene>
<evidence type="ECO:0000256" key="6">
    <source>
        <dbReference type="ARBA" id="ARBA00022840"/>
    </source>
</evidence>
<feature type="transmembrane region" description="Helical" evidence="10">
    <location>
        <begin position="822"/>
        <end position="846"/>
    </location>
</feature>
<dbReference type="InterPro" id="IPR003593">
    <property type="entry name" value="AAA+_ATPase"/>
</dbReference>
<feature type="transmembrane region" description="Helical" evidence="10">
    <location>
        <begin position="148"/>
        <end position="166"/>
    </location>
</feature>
<evidence type="ECO:0000256" key="7">
    <source>
        <dbReference type="ARBA" id="ARBA00022989"/>
    </source>
</evidence>
<dbReference type="InterPro" id="IPR036640">
    <property type="entry name" value="ABC1_TM_sf"/>
</dbReference>